<dbReference type="InterPro" id="IPR044730">
    <property type="entry name" value="RNase_H-like_dom_plant"/>
</dbReference>
<dbReference type="Proteomes" id="UP000289340">
    <property type="component" value="Chromosome 2"/>
</dbReference>
<organism evidence="3 4">
    <name type="scientific">Glycine soja</name>
    <name type="common">Wild soybean</name>
    <dbReference type="NCBI Taxonomy" id="3848"/>
    <lineage>
        <taxon>Eukaryota</taxon>
        <taxon>Viridiplantae</taxon>
        <taxon>Streptophyta</taxon>
        <taxon>Embryophyta</taxon>
        <taxon>Tracheophyta</taxon>
        <taxon>Spermatophyta</taxon>
        <taxon>Magnoliopsida</taxon>
        <taxon>eudicotyledons</taxon>
        <taxon>Gunneridae</taxon>
        <taxon>Pentapetalae</taxon>
        <taxon>rosids</taxon>
        <taxon>fabids</taxon>
        <taxon>Fabales</taxon>
        <taxon>Fabaceae</taxon>
        <taxon>Papilionoideae</taxon>
        <taxon>50 kb inversion clade</taxon>
        <taxon>NPAAA clade</taxon>
        <taxon>indigoferoid/millettioid clade</taxon>
        <taxon>Phaseoleae</taxon>
        <taxon>Glycine</taxon>
        <taxon>Glycine subgen. Soja</taxon>
    </lineage>
</organism>
<reference evidence="3 4" key="1">
    <citation type="submission" date="2018-09" db="EMBL/GenBank/DDBJ databases">
        <title>A high-quality reference genome of wild soybean provides a powerful tool to mine soybean genomes.</title>
        <authorList>
            <person name="Xie M."/>
            <person name="Chung C.Y.L."/>
            <person name="Li M.-W."/>
            <person name="Wong F.-L."/>
            <person name="Chan T.-F."/>
            <person name="Lam H.-M."/>
        </authorList>
    </citation>
    <scope>NUCLEOTIDE SEQUENCE [LARGE SCALE GENOMIC DNA]</scope>
    <source>
        <strain evidence="4">cv. W05</strain>
        <tissue evidence="3">Hypocotyl of etiolated seedlings</tissue>
    </source>
</reference>
<dbReference type="InterPro" id="IPR036397">
    <property type="entry name" value="RNaseH_sf"/>
</dbReference>
<feature type="domain" description="RNase H type-1" evidence="2">
    <location>
        <begin position="56"/>
        <end position="126"/>
    </location>
</feature>
<dbReference type="EMBL" id="QZWG01000002">
    <property type="protein sequence ID" value="RZC25260.1"/>
    <property type="molecule type" value="Genomic_DNA"/>
</dbReference>
<comment type="caution">
    <text evidence="3">The sequence shown here is derived from an EMBL/GenBank/DDBJ whole genome shotgun (WGS) entry which is preliminary data.</text>
</comment>
<gene>
    <name evidence="3" type="ORF">D0Y65_004095</name>
</gene>
<dbReference type="InterPro" id="IPR002156">
    <property type="entry name" value="RNaseH_domain"/>
</dbReference>
<feature type="chain" id="PRO_5018978329" description="RNase H type-1 domain-containing protein" evidence="1">
    <location>
        <begin position="19"/>
        <end position="156"/>
    </location>
</feature>
<dbReference type="PANTHER" id="PTHR47723">
    <property type="entry name" value="OS05G0353850 PROTEIN"/>
    <property type="match status" value="1"/>
</dbReference>
<dbReference type="PANTHER" id="PTHR47723:SF19">
    <property type="entry name" value="POLYNUCLEOTIDYL TRANSFERASE, RIBONUCLEASE H-LIKE SUPERFAMILY PROTEIN"/>
    <property type="match status" value="1"/>
</dbReference>
<proteinExistence type="predicted"/>
<keyword evidence="4" id="KW-1185">Reference proteome</keyword>
<evidence type="ECO:0000313" key="4">
    <source>
        <dbReference type="Proteomes" id="UP000289340"/>
    </source>
</evidence>
<evidence type="ECO:0000313" key="3">
    <source>
        <dbReference type="EMBL" id="RZC25260.1"/>
    </source>
</evidence>
<sequence length="156" mass="17228">MIVIPLQVLANLASVVIGETGPFIKYWVTWNQVLVLRGVVGDGGFASGKGGDDGAGLKVAQENHFTELIIRMDSHVVVKAIKGNRIRSTGGWRLVQAIQRILVANPNFSVMSIFHEGNRCADTLADYVCTIERVILKMQQQPSFLRQQLRRDNLGV</sequence>
<dbReference type="GO" id="GO:0004523">
    <property type="term" value="F:RNA-DNA hybrid ribonuclease activity"/>
    <property type="evidence" value="ECO:0007669"/>
    <property type="project" value="InterPro"/>
</dbReference>
<name>A0A445LPM7_GLYSO</name>
<dbReference type="InterPro" id="IPR012337">
    <property type="entry name" value="RNaseH-like_sf"/>
</dbReference>
<dbReference type="Gene3D" id="3.30.420.10">
    <property type="entry name" value="Ribonuclease H-like superfamily/Ribonuclease H"/>
    <property type="match status" value="1"/>
</dbReference>
<feature type="signal peptide" evidence="1">
    <location>
        <begin position="1"/>
        <end position="18"/>
    </location>
</feature>
<protein>
    <recommendedName>
        <fullName evidence="2">RNase H type-1 domain-containing protein</fullName>
    </recommendedName>
</protein>
<dbReference type="SUPFAM" id="SSF53098">
    <property type="entry name" value="Ribonuclease H-like"/>
    <property type="match status" value="1"/>
</dbReference>
<accession>A0A445LPM7</accession>
<dbReference type="CDD" id="cd06222">
    <property type="entry name" value="RNase_H_like"/>
    <property type="match status" value="1"/>
</dbReference>
<dbReference type="AlphaFoldDB" id="A0A445LPM7"/>
<dbReference type="Pfam" id="PF13456">
    <property type="entry name" value="RVT_3"/>
    <property type="match status" value="1"/>
</dbReference>
<evidence type="ECO:0000259" key="2">
    <source>
        <dbReference type="Pfam" id="PF13456"/>
    </source>
</evidence>
<keyword evidence="1" id="KW-0732">Signal</keyword>
<evidence type="ECO:0000256" key="1">
    <source>
        <dbReference type="SAM" id="SignalP"/>
    </source>
</evidence>
<dbReference type="InterPro" id="IPR053151">
    <property type="entry name" value="RNase_H-like"/>
</dbReference>
<dbReference type="GO" id="GO:0003676">
    <property type="term" value="F:nucleic acid binding"/>
    <property type="evidence" value="ECO:0007669"/>
    <property type="project" value="InterPro"/>
</dbReference>